<gene>
    <name evidence="1" type="ORF">SCF082_LOCUS9344</name>
</gene>
<keyword evidence="2" id="KW-1185">Reference proteome</keyword>
<name>A0ABP0IYH9_9DINO</name>
<evidence type="ECO:0000313" key="2">
    <source>
        <dbReference type="Proteomes" id="UP001642464"/>
    </source>
</evidence>
<proteinExistence type="predicted"/>
<dbReference type="Proteomes" id="UP001642464">
    <property type="component" value="Unassembled WGS sequence"/>
</dbReference>
<dbReference type="EMBL" id="CAXAMM010005424">
    <property type="protein sequence ID" value="CAK9007161.1"/>
    <property type="molecule type" value="Genomic_DNA"/>
</dbReference>
<reference evidence="1 2" key="1">
    <citation type="submission" date="2024-02" db="EMBL/GenBank/DDBJ databases">
        <authorList>
            <person name="Chen Y."/>
            <person name="Shah S."/>
            <person name="Dougan E. K."/>
            <person name="Thang M."/>
            <person name="Chan C."/>
        </authorList>
    </citation>
    <scope>NUCLEOTIDE SEQUENCE [LARGE SCALE GENOMIC DNA]</scope>
</reference>
<organism evidence="1 2">
    <name type="scientific">Durusdinium trenchii</name>
    <dbReference type="NCBI Taxonomy" id="1381693"/>
    <lineage>
        <taxon>Eukaryota</taxon>
        <taxon>Sar</taxon>
        <taxon>Alveolata</taxon>
        <taxon>Dinophyceae</taxon>
        <taxon>Suessiales</taxon>
        <taxon>Symbiodiniaceae</taxon>
        <taxon>Durusdinium</taxon>
    </lineage>
</organism>
<sequence>MDSAQNTAIPPLPEHFAPMADRYFVVSDGNLYELDPTEDSQAILSVHLEPTLYAIECGKAQPLSSTHEVGTQEAGAQAEVVAFALHPAAVFSLKKVTKKGAVKLLPWGIVSKAKKKPERNTYIEYCGLFWNIAPFKACSNFAQAEGVLSPFWWCKGTTESEFANMEFVHLKKNGIKIPYLQNCKPLAKHEQLMFLDMKALEVAEANKTRKLGHH</sequence>
<accession>A0ABP0IYH9</accession>
<evidence type="ECO:0000313" key="1">
    <source>
        <dbReference type="EMBL" id="CAK9007161.1"/>
    </source>
</evidence>
<comment type="caution">
    <text evidence="1">The sequence shown here is derived from an EMBL/GenBank/DDBJ whole genome shotgun (WGS) entry which is preliminary data.</text>
</comment>
<protein>
    <submittedName>
        <fullName evidence="1">Uncharacterized protein</fullName>
    </submittedName>
</protein>